<gene>
    <name evidence="1" type="ORF">Cco03nite_23730</name>
</gene>
<protein>
    <submittedName>
        <fullName evidence="1">Uncharacterized protein</fullName>
    </submittedName>
</protein>
<evidence type="ECO:0000313" key="1">
    <source>
        <dbReference type="EMBL" id="GIG05673.1"/>
    </source>
</evidence>
<dbReference type="EMBL" id="BONI01000016">
    <property type="protein sequence ID" value="GIG05673.1"/>
    <property type="molecule type" value="Genomic_DNA"/>
</dbReference>
<name>A0A8J3P6F9_9ACTN</name>
<dbReference type="InterPro" id="IPR016181">
    <property type="entry name" value="Acyl_CoA_acyltransferase"/>
</dbReference>
<dbReference type="SUPFAM" id="SSF55729">
    <property type="entry name" value="Acyl-CoA N-acyltransferases (Nat)"/>
    <property type="match status" value="1"/>
</dbReference>
<dbReference type="AlphaFoldDB" id="A0A8J3P6F9"/>
<reference evidence="1 2" key="1">
    <citation type="submission" date="2021-01" db="EMBL/GenBank/DDBJ databases">
        <title>Whole genome shotgun sequence of Catellatospora coxensis NBRC 107359.</title>
        <authorList>
            <person name="Komaki H."/>
            <person name="Tamura T."/>
        </authorList>
    </citation>
    <scope>NUCLEOTIDE SEQUENCE [LARGE SCALE GENOMIC DNA]</scope>
    <source>
        <strain evidence="1 2">NBRC 107359</strain>
    </source>
</reference>
<sequence length="166" mass="18424">MRAATPDDAAVFEQFECGASGNLWDVEVERQVQDKLTEWTFRGTAAAQQDSQALLVLTQPTGEAVAIAAYERYGKLGIGAERFEAVRLYALAVANEWQGRTFDDGERVSHVLMSAVLGDISDRYPGHRVFGRVHKDNVRSLALLRAFEFVVYAPTSGDDYVYVTTQ</sequence>
<dbReference type="RefSeq" id="WP_203692101.1">
    <property type="nucleotide sequence ID" value="NZ_BAAALC010000025.1"/>
</dbReference>
<proteinExistence type="predicted"/>
<evidence type="ECO:0000313" key="2">
    <source>
        <dbReference type="Proteomes" id="UP000630887"/>
    </source>
</evidence>
<dbReference type="Proteomes" id="UP000630887">
    <property type="component" value="Unassembled WGS sequence"/>
</dbReference>
<accession>A0A8J3P6F9</accession>
<keyword evidence="2" id="KW-1185">Reference proteome</keyword>
<comment type="caution">
    <text evidence="1">The sequence shown here is derived from an EMBL/GenBank/DDBJ whole genome shotgun (WGS) entry which is preliminary data.</text>
</comment>
<organism evidence="1 2">
    <name type="scientific">Catellatospora coxensis</name>
    <dbReference type="NCBI Taxonomy" id="310354"/>
    <lineage>
        <taxon>Bacteria</taxon>
        <taxon>Bacillati</taxon>
        <taxon>Actinomycetota</taxon>
        <taxon>Actinomycetes</taxon>
        <taxon>Micromonosporales</taxon>
        <taxon>Micromonosporaceae</taxon>
        <taxon>Catellatospora</taxon>
    </lineage>
</organism>
<dbReference type="Gene3D" id="3.40.630.30">
    <property type="match status" value="1"/>
</dbReference>